<accession>A0A2I8VFG8</accession>
<reference evidence="6 7" key="1">
    <citation type="submission" date="2018-01" db="EMBL/GenBank/DDBJ databases">
        <title>Complete genome sequence of Salinigranum rubrum GX10T, an extremely halophilic archaeon isolated from a marine solar saltern.</title>
        <authorList>
            <person name="Han S."/>
        </authorList>
    </citation>
    <scope>NUCLEOTIDE SEQUENCE [LARGE SCALE GENOMIC DNA]</scope>
    <source>
        <strain evidence="6 7">GX10</strain>
    </source>
</reference>
<dbReference type="KEGG" id="srub:C2R22_02525"/>
<feature type="compositionally biased region" description="Polar residues" evidence="4">
    <location>
        <begin position="39"/>
        <end position="48"/>
    </location>
</feature>
<name>A0A2I8VFG8_9EURY</name>
<keyword evidence="2" id="KW-0813">Transport</keyword>
<dbReference type="PANTHER" id="PTHR30532">
    <property type="entry name" value="IRON III DICITRATE-BINDING PERIPLASMIC PROTEIN"/>
    <property type="match status" value="1"/>
</dbReference>
<dbReference type="RefSeq" id="WP_103424251.1">
    <property type="nucleotide sequence ID" value="NZ_CP026309.1"/>
</dbReference>
<evidence type="ECO:0000256" key="4">
    <source>
        <dbReference type="SAM" id="MobiDB-lite"/>
    </source>
</evidence>
<feature type="region of interest" description="Disordered" evidence="4">
    <location>
        <begin position="23"/>
        <end position="71"/>
    </location>
</feature>
<dbReference type="AlphaFoldDB" id="A0A2I8VFG8"/>
<dbReference type="PROSITE" id="PS51257">
    <property type="entry name" value="PROKAR_LIPOPROTEIN"/>
    <property type="match status" value="1"/>
</dbReference>
<evidence type="ECO:0000259" key="5">
    <source>
        <dbReference type="Pfam" id="PF01497"/>
    </source>
</evidence>
<dbReference type="SUPFAM" id="SSF53807">
    <property type="entry name" value="Helical backbone' metal receptor"/>
    <property type="match status" value="1"/>
</dbReference>
<dbReference type="Proteomes" id="UP000236584">
    <property type="component" value="Chromosome"/>
</dbReference>
<dbReference type="Pfam" id="PF01497">
    <property type="entry name" value="Peripla_BP_2"/>
    <property type="match status" value="1"/>
</dbReference>
<organism evidence="6 7">
    <name type="scientific">Salinigranum rubrum</name>
    <dbReference type="NCBI Taxonomy" id="755307"/>
    <lineage>
        <taxon>Archaea</taxon>
        <taxon>Methanobacteriati</taxon>
        <taxon>Methanobacteriota</taxon>
        <taxon>Stenosarchaea group</taxon>
        <taxon>Halobacteria</taxon>
        <taxon>Halobacteriales</taxon>
        <taxon>Haloferacaceae</taxon>
        <taxon>Salinigranum</taxon>
    </lineage>
</organism>
<dbReference type="OrthoDB" id="304381at2157"/>
<evidence type="ECO:0000256" key="1">
    <source>
        <dbReference type="ARBA" id="ARBA00004196"/>
    </source>
</evidence>
<proteinExistence type="predicted"/>
<evidence type="ECO:0000313" key="7">
    <source>
        <dbReference type="Proteomes" id="UP000236584"/>
    </source>
</evidence>
<feature type="compositionally biased region" description="Basic and acidic residues" evidence="4">
    <location>
        <begin position="49"/>
        <end position="59"/>
    </location>
</feature>
<gene>
    <name evidence="6" type="ORF">C2R22_02525</name>
</gene>
<dbReference type="InterPro" id="IPR002491">
    <property type="entry name" value="ABC_transptr_periplasmic_BD"/>
</dbReference>
<keyword evidence="3" id="KW-0732">Signal</keyword>
<comment type="subcellular location">
    <subcellularLocation>
        <location evidence="1">Cell envelope</location>
    </subcellularLocation>
</comment>
<dbReference type="InterPro" id="IPR051313">
    <property type="entry name" value="Bact_iron-sidero_bind"/>
</dbReference>
<evidence type="ECO:0000256" key="3">
    <source>
        <dbReference type="ARBA" id="ARBA00022729"/>
    </source>
</evidence>
<sequence length="414" mass="45946">MSKDDSARDASTRRDCVKYGGAVIGGGLLAGCTGGSDSGEGTNSPTSASEERTPTRTPEDGTTTTDGDETYSVTMAPMGTVEFESVPEDVVIYDAQWADHLVALGQQERIVSLGWPDNYYTGYYDELSGVSFDTGALPGMWDGGLDKEQFYELDADVHHIDPCRFTSFDSGMDRADFDELEKNVGPFFANRFSRAHSEPPEECRESYEYYTLWELLDKFAQVYRVQSRSQALKRVRDEMLESVYAELPPQEDRPSVALVVYVPDTEAFGPYQLNGPGFGKAHTRPLRANDALAQGDRTYANDAGDYDMEAMLGFDPDVILHNFDWTNPRERTEAFFALDEHPVASELTAVENGRLYATGSALQGPLMNLFQLELSAKQIYPELFGQPPEPGESVPEGERLFDRERVADIINGDI</sequence>
<evidence type="ECO:0000313" key="6">
    <source>
        <dbReference type="EMBL" id="AUV80666.1"/>
    </source>
</evidence>
<protein>
    <submittedName>
        <fullName evidence="6">ABC transporter substrate-binding protein</fullName>
    </submittedName>
</protein>
<dbReference type="EMBL" id="CP026309">
    <property type="protein sequence ID" value="AUV80666.1"/>
    <property type="molecule type" value="Genomic_DNA"/>
</dbReference>
<evidence type="ECO:0000256" key="2">
    <source>
        <dbReference type="ARBA" id="ARBA00022448"/>
    </source>
</evidence>
<feature type="compositionally biased region" description="Gly residues" evidence="4">
    <location>
        <begin position="23"/>
        <end position="38"/>
    </location>
</feature>
<dbReference type="GeneID" id="35590928"/>
<dbReference type="PANTHER" id="PTHR30532:SF1">
    <property type="entry name" value="IRON(3+)-HYDROXAMATE-BINDING PROTEIN FHUD"/>
    <property type="match status" value="1"/>
</dbReference>
<feature type="domain" description="Fe/B12 periplasmic-binding" evidence="5">
    <location>
        <begin position="210"/>
        <end position="360"/>
    </location>
</feature>
<dbReference type="Gene3D" id="3.40.50.1980">
    <property type="entry name" value="Nitrogenase molybdenum iron protein domain"/>
    <property type="match status" value="2"/>
</dbReference>
<keyword evidence="7" id="KW-1185">Reference proteome</keyword>